<evidence type="ECO:0000256" key="1">
    <source>
        <dbReference type="SAM" id="MobiDB-lite"/>
    </source>
</evidence>
<dbReference type="Proteomes" id="UP000299102">
    <property type="component" value="Unassembled WGS sequence"/>
</dbReference>
<dbReference type="EMBL" id="BGZK01001779">
    <property type="protein sequence ID" value="GBP86199.1"/>
    <property type="molecule type" value="Genomic_DNA"/>
</dbReference>
<evidence type="ECO:0000313" key="2">
    <source>
        <dbReference type="EMBL" id="GBP86199.1"/>
    </source>
</evidence>
<sequence>MPAVGHNYPNSPYAKLNLPETMRIIRLKGLTGPQRGADADALLTADVRNDRLLQGPTNIRRFYNQDHDQNRTKKKLETKVRPGLKGGSESEPT</sequence>
<comment type="caution">
    <text evidence="2">The sequence shown here is derived from an EMBL/GenBank/DDBJ whole genome shotgun (WGS) entry which is preliminary data.</text>
</comment>
<protein>
    <submittedName>
        <fullName evidence="2">Uncharacterized protein</fullName>
    </submittedName>
</protein>
<name>A0A4C1ZH01_EUMVA</name>
<gene>
    <name evidence="2" type="ORF">EVAR_63975_1</name>
</gene>
<organism evidence="2 3">
    <name type="scientific">Eumeta variegata</name>
    <name type="common">Bagworm moth</name>
    <name type="synonym">Eumeta japonica</name>
    <dbReference type="NCBI Taxonomy" id="151549"/>
    <lineage>
        <taxon>Eukaryota</taxon>
        <taxon>Metazoa</taxon>
        <taxon>Ecdysozoa</taxon>
        <taxon>Arthropoda</taxon>
        <taxon>Hexapoda</taxon>
        <taxon>Insecta</taxon>
        <taxon>Pterygota</taxon>
        <taxon>Neoptera</taxon>
        <taxon>Endopterygota</taxon>
        <taxon>Lepidoptera</taxon>
        <taxon>Glossata</taxon>
        <taxon>Ditrysia</taxon>
        <taxon>Tineoidea</taxon>
        <taxon>Psychidae</taxon>
        <taxon>Oiketicinae</taxon>
        <taxon>Eumeta</taxon>
    </lineage>
</organism>
<feature type="region of interest" description="Disordered" evidence="1">
    <location>
        <begin position="58"/>
        <end position="93"/>
    </location>
</feature>
<dbReference type="AlphaFoldDB" id="A0A4C1ZH01"/>
<feature type="compositionally biased region" description="Basic and acidic residues" evidence="1">
    <location>
        <begin position="63"/>
        <end position="80"/>
    </location>
</feature>
<accession>A0A4C1ZH01</accession>
<reference evidence="2 3" key="1">
    <citation type="journal article" date="2019" name="Commun. Biol.">
        <title>The bagworm genome reveals a unique fibroin gene that provides high tensile strength.</title>
        <authorList>
            <person name="Kono N."/>
            <person name="Nakamura H."/>
            <person name="Ohtoshi R."/>
            <person name="Tomita M."/>
            <person name="Numata K."/>
            <person name="Arakawa K."/>
        </authorList>
    </citation>
    <scope>NUCLEOTIDE SEQUENCE [LARGE SCALE GENOMIC DNA]</scope>
</reference>
<evidence type="ECO:0000313" key="3">
    <source>
        <dbReference type="Proteomes" id="UP000299102"/>
    </source>
</evidence>
<keyword evidence="3" id="KW-1185">Reference proteome</keyword>
<proteinExistence type="predicted"/>